<gene>
    <name evidence="2" type="ORF">POM88_019780</name>
</gene>
<accession>A0AAD8IDQ4</accession>
<evidence type="ECO:0000256" key="1">
    <source>
        <dbReference type="SAM" id="MobiDB-lite"/>
    </source>
</evidence>
<comment type="caution">
    <text evidence="2">The sequence shown here is derived from an EMBL/GenBank/DDBJ whole genome shotgun (WGS) entry which is preliminary data.</text>
</comment>
<feature type="compositionally biased region" description="Low complexity" evidence="1">
    <location>
        <begin position="56"/>
        <end position="65"/>
    </location>
</feature>
<dbReference type="EMBL" id="JAUIZM010000005">
    <property type="protein sequence ID" value="KAK1382045.1"/>
    <property type="molecule type" value="Genomic_DNA"/>
</dbReference>
<sequence>MMKQNNEVDEPIELWLAATTGSTERPQRNRIVGFPTIPATQLLSNLAHRFRERSRGGASSSSSSANRPIIPDQAIDQANINYTMDEESDETYGEGDGEGSSTDDENGSVDAGVDDDGSAGEDGDVGGDNARNDSDE</sequence>
<evidence type="ECO:0000313" key="2">
    <source>
        <dbReference type="EMBL" id="KAK1382045.1"/>
    </source>
</evidence>
<proteinExistence type="predicted"/>
<dbReference type="AlphaFoldDB" id="A0AAD8IDQ4"/>
<keyword evidence="3" id="KW-1185">Reference proteome</keyword>
<reference evidence="2" key="2">
    <citation type="submission" date="2023-05" db="EMBL/GenBank/DDBJ databases">
        <authorList>
            <person name="Schelkunov M.I."/>
        </authorList>
    </citation>
    <scope>NUCLEOTIDE SEQUENCE</scope>
    <source>
        <strain evidence="2">Hsosn_3</strain>
        <tissue evidence="2">Leaf</tissue>
    </source>
</reference>
<reference evidence="2" key="1">
    <citation type="submission" date="2023-02" db="EMBL/GenBank/DDBJ databases">
        <title>Genome of toxic invasive species Heracleum sosnowskyi carries increased number of genes despite the absence of recent whole-genome duplications.</title>
        <authorList>
            <person name="Schelkunov M."/>
            <person name="Shtratnikova V."/>
            <person name="Makarenko M."/>
            <person name="Klepikova A."/>
            <person name="Omelchenko D."/>
            <person name="Novikova G."/>
            <person name="Obukhova E."/>
            <person name="Bogdanov V."/>
            <person name="Penin A."/>
            <person name="Logacheva M."/>
        </authorList>
    </citation>
    <scope>NUCLEOTIDE SEQUENCE</scope>
    <source>
        <strain evidence="2">Hsosn_3</strain>
        <tissue evidence="2">Leaf</tissue>
    </source>
</reference>
<feature type="region of interest" description="Disordered" evidence="1">
    <location>
        <begin position="46"/>
        <end position="136"/>
    </location>
</feature>
<feature type="compositionally biased region" description="Acidic residues" evidence="1">
    <location>
        <begin position="84"/>
        <end position="125"/>
    </location>
</feature>
<evidence type="ECO:0000313" key="3">
    <source>
        <dbReference type="Proteomes" id="UP001237642"/>
    </source>
</evidence>
<dbReference type="Proteomes" id="UP001237642">
    <property type="component" value="Unassembled WGS sequence"/>
</dbReference>
<protein>
    <submittedName>
        <fullName evidence="2">Uncharacterized protein</fullName>
    </submittedName>
</protein>
<name>A0AAD8IDQ4_9APIA</name>
<organism evidence="2 3">
    <name type="scientific">Heracleum sosnowskyi</name>
    <dbReference type="NCBI Taxonomy" id="360622"/>
    <lineage>
        <taxon>Eukaryota</taxon>
        <taxon>Viridiplantae</taxon>
        <taxon>Streptophyta</taxon>
        <taxon>Embryophyta</taxon>
        <taxon>Tracheophyta</taxon>
        <taxon>Spermatophyta</taxon>
        <taxon>Magnoliopsida</taxon>
        <taxon>eudicotyledons</taxon>
        <taxon>Gunneridae</taxon>
        <taxon>Pentapetalae</taxon>
        <taxon>asterids</taxon>
        <taxon>campanulids</taxon>
        <taxon>Apiales</taxon>
        <taxon>Apiaceae</taxon>
        <taxon>Apioideae</taxon>
        <taxon>apioid superclade</taxon>
        <taxon>Tordylieae</taxon>
        <taxon>Tordyliinae</taxon>
        <taxon>Heracleum</taxon>
    </lineage>
</organism>